<evidence type="ECO:0000313" key="1">
    <source>
        <dbReference type="EMBL" id="KAF0039295.1"/>
    </source>
</evidence>
<dbReference type="AlphaFoldDB" id="A0A6A4T2H1"/>
<accession>A0A6A4T2H1</accession>
<reference evidence="1 2" key="1">
    <citation type="submission" date="2019-06" db="EMBL/GenBank/DDBJ databases">
        <title>Draft genomes of female and male turbot (Scophthalmus maximus).</title>
        <authorList>
            <person name="Xu H."/>
            <person name="Xu X.-W."/>
            <person name="Shao C."/>
            <person name="Chen S."/>
        </authorList>
    </citation>
    <scope>NUCLEOTIDE SEQUENCE [LARGE SCALE GENOMIC DNA]</scope>
    <source>
        <strain evidence="1">Ysfricsl-2016a</strain>
        <tissue evidence="1">Blood</tissue>
    </source>
</reference>
<evidence type="ECO:0000313" key="2">
    <source>
        <dbReference type="Proteomes" id="UP000438429"/>
    </source>
</evidence>
<organism evidence="1 2">
    <name type="scientific">Scophthalmus maximus</name>
    <name type="common">Turbot</name>
    <name type="synonym">Psetta maxima</name>
    <dbReference type="NCBI Taxonomy" id="52904"/>
    <lineage>
        <taxon>Eukaryota</taxon>
        <taxon>Metazoa</taxon>
        <taxon>Chordata</taxon>
        <taxon>Craniata</taxon>
        <taxon>Vertebrata</taxon>
        <taxon>Euteleostomi</taxon>
        <taxon>Actinopterygii</taxon>
        <taxon>Neopterygii</taxon>
        <taxon>Teleostei</taxon>
        <taxon>Neoteleostei</taxon>
        <taxon>Acanthomorphata</taxon>
        <taxon>Carangaria</taxon>
        <taxon>Pleuronectiformes</taxon>
        <taxon>Pleuronectoidei</taxon>
        <taxon>Scophthalmidae</taxon>
        <taxon>Scophthalmus</taxon>
    </lineage>
</organism>
<protein>
    <submittedName>
        <fullName evidence="1">Uncharacterized protein</fullName>
    </submittedName>
</protein>
<dbReference type="Proteomes" id="UP000438429">
    <property type="component" value="Unassembled WGS sequence"/>
</dbReference>
<comment type="caution">
    <text evidence="1">The sequence shown here is derived from an EMBL/GenBank/DDBJ whole genome shotgun (WGS) entry which is preliminary data.</text>
</comment>
<name>A0A6A4T2H1_SCOMX</name>
<gene>
    <name evidence="1" type="ORF">F2P81_007530</name>
</gene>
<proteinExistence type="predicted"/>
<dbReference type="EMBL" id="VEVO01000007">
    <property type="protein sequence ID" value="KAF0039295.1"/>
    <property type="molecule type" value="Genomic_DNA"/>
</dbReference>
<sequence>MVLALPTANRTVTTEKLCIMQITGREQMEPRFRIRADGSLNLSDTTDATKLRQAREEKPWIRPMSPEAVVDRAKKEALIQHHGDPANRKHLLGFFEIEFGVDDGQTFKKWPLQKSLDSTVKKLLSPIKAKPCTLASDTFFQAYLLDGLARWNEDRAVAATTEGQQPRSYNHLLRHALNTLAEEVLGKKIIPYAEPRKYTDHKVVSMELPFPSTHTKPKRQIHFRKLKNINADALALDLQFLSSGSTDFLSVADSVDFYNQSLSSLLDLHAPLTSRVVSGEDFTCDNVVDGEGKRTTSKSAH</sequence>